<dbReference type="RefSeq" id="WP_087999807.1">
    <property type="nucleotide sequence ID" value="NZ_BMHB01000001.1"/>
</dbReference>
<evidence type="ECO:0000256" key="1">
    <source>
        <dbReference type="SAM" id="MobiDB-lite"/>
    </source>
</evidence>
<dbReference type="OrthoDB" id="2882677at2"/>
<dbReference type="AlphaFoldDB" id="A0A8J3AKG5"/>
<organism evidence="2 3">
    <name type="scientific">Gottfriedia solisilvae</name>
    <dbReference type="NCBI Taxonomy" id="1516104"/>
    <lineage>
        <taxon>Bacteria</taxon>
        <taxon>Bacillati</taxon>
        <taxon>Bacillota</taxon>
        <taxon>Bacilli</taxon>
        <taxon>Bacillales</taxon>
        <taxon>Bacillaceae</taxon>
        <taxon>Gottfriedia</taxon>
    </lineage>
</organism>
<comment type="caution">
    <text evidence="2">The sequence shown here is derived from an EMBL/GenBank/DDBJ whole genome shotgun (WGS) entry which is preliminary data.</text>
</comment>
<feature type="region of interest" description="Disordered" evidence="1">
    <location>
        <begin position="44"/>
        <end position="66"/>
    </location>
</feature>
<proteinExistence type="predicted"/>
<protein>
    <submittedName>
        <fullName evidence="2">Uncharacterized protein</fullName>
    </submittedName>
</protein>
<name>A0A8J3AKG5_9BACI</name>
<keyword evidence="3" id="KW-1185">Reference proteome</keyword>
<dbReference type="EMBL" id="BMHB01000001">
    <property type="protein sequence ID" value="GGI15329.1"/>
    <property type="molecule type" value="Genomic_DNA"/>
</dbReference>
<reference evidence="3" key="1">
    <citation type="journal article" date="2019" name="Int. J. Syst. Evol. Microbiol.">
        <title>The Global Catalogue of Microorganisms (GCM) 10K type strain sequencing project: providing services to taxonomists for standard genome sequencing and annotation.</title>
        <authorList>
            <consortium name="The Broad Institute Genomics Platform"/>
            <consortium name="The Broad Institute Genome Sequencing Center for Infectious Disease"/>
            <person name="Wu L."/>
            <person name="Ma J."/>
        </authorList>
    </citation>
    <scope>NUCLEOTIDE SEQUENCE [LARGE SCALE GENOMIC DNA]</scope>
    <source>
        <strain evidence="3">CGMCC 1.14993</strain>
    </source>
</reference>
<dbReference type="Proteomes" id="UP000626244">
    <property type="component" value="Unassembled WGS sequence"/>
</dbReference>
<gene>
    <name evidence="2" type="ORF">GCM10007380_27430</name>
</gene>
<sequence length="132" mass="15878">MSENIRYLSGKCKSYKDCYVVFQTEERALLEGILLESDNESATLLTPEDLPAPPDSDYEVPRNGGETFGPRYRRYYRVLIPLSKVTEVHLFPYHFPSFPYIYSRNYPYNPYLDQRNYSYNPYVYQRNYPYRY</sequence>
<evidence type="ECO:0000313" key="2">
    <source>
        <dbReference type="EMBL" id="GGI15329.1"/>
    </source>
</evidence>
<evidence type="ECO:0000313" key="3">
    <source>
        <dbReference type="Proteomes" id="UP000626244"/>
    </source>
</evidence>
<accession>A0A8J3AKG5</accession>